<dbReference type="PROSITE" id="PS51257">
    <property type="entry name" value="PROKAR_LIPOPROTEIN"/>
    <property type="match status" value="1"/>
</dbReference>
<accession>A0A3P5XJ38</accession>
<evidence type="ECO:0000313" key="4">
    <source>
        <dbReference type="Proteomes" id="UP000277498"/>
    </source>
</evidence>
<organism evidence="3 4">
    <name type="scientific">Pseudogemmobacter humi</name>
    <dbReference type="NCBI Taxonomy" id="2483812"/>
    <lineage>
        <taxon>Bacteria</taxon>
        <taxon>Pseudomonadati</taxon>
        <taxon>Pseudomonadota</taxon>
        <taxon>Alphaproteobacteria</taxon>
        <taxon>Rhodobacterales</taxon>
        <taxon>Paracoccaceae</taxon>
        <taxon>Pseudogemmobacter</taxon>
    </lineage>
</organism>
<dbReference type="EMBL" id="UXAW01000070">
    <property type="protein sequence ID" value="VDC28589.1"/>
    <property type="molecule type" value="Genomic_DNA"/>
</dbReference>
<feature type="region of interest" description="Disordered" evidence="1">
    <location>
        <begin position="71"/>
        <end position="94"/>
    </location>
</feature>
<dbReference type="AlphaFoldDB" id="A0A3P5XJ38"/>
<name>A0A3P5XJ38_9RHOB</name>
<protein>
    <submittedName>
        <fullName evidence="3">Uncharacterized protein</fullName>
    </submittedName>
</protein>
<evidence type="ECO:0000256" key="2">
    <source>
        <dbReference type="SAM" id="SignalP"/>
    </source>
</evidence>
<dbReference type="Proteomes" id="UP000277498">
    <property type="component" value="Unassembled WGS sequence"/>
</dbReference>
<proteinExistence type="predicted"/>
<feature type="chain" id="PRO_5018319197" evidence="2">
    <location>
        <begin position="24"/>
        <end position="94"/>
    </location>
</feature>
<keyword evidence="4" id="KW-1185">Reference proteome</keyword>
<evidence type="ECO:0000256" key="1">
    <source>
        <dbReference type="SAM" id="MobiDB-lite"/>
    </source>
</evidence>
<gene>
    <name evidence="3" type="ORF">XINFAN_02167</name>
</gene>
<dbReference type="RefSeq" id="WP_124086926.1">
    <property type="nucleotide sequence ID" value="NZ_UXAW01000070.1"/>
</dbReference>
<evidence type="ECO:0000313" key="3">
    <source>
        <dbReference type="EMBL" id="VDC28589.1"/>
    </source>
</evidence>
<reference evidence="3 4" key="1">
    <citation type="submission" date="2018-11" db="EMBL/GenBank/DDBJ databases">
        <authorList>
            <person name="Criscuolo A."/>
        </authorList>
    </citation>
    <scope>NUCLEOTIDE SEQUENCE [LARGE SCALE GENOMIC DNA]</scope>
    <source>
        <strain evidence="3">ACIP111625</strain>
    </source>
</reference>
<keyword evidence="2" id="KW-0732">Signal</keyword>
<feature type="signal peptide" evidence="2">
    <location>
        <begin position="1"/>
        <end position="23"/>
    </location>
</feature>
<sequence length="94" mass="9551">MTRFLLFLPAALLMACDPLPQIGAAPAAPAGPPPRLLPIGELLAQAPAAGLRPERGDALAARAARLQARAAAMRGPVHDPATRARLRPPAPGAG</sequence>